<dbReference type="GeneID" id="1474879"/>
<feature type="compositionally biased region" description="Acidic residues" evidence="1">
    <location>
        <begin position="224"/>
        <end position="244"/>
    </location>
</feature>
<comment type="caution">
    <text evidence="2">The sequence shown here is derived from an EMBL/GenBank/DDBJ whole genome shotgun (WGS) entry which is preliminary data.</text>
</comment>
<gene>
    <name evidence="2" type="ORF">HA338_01705</name>
</gene>
<accession>A0A832VXC7</accession>
<evidence type="ECO:0000313" key="2">
    <source>
        <dbReference type="EMBL" id="HIH92792.1"/>
    </source>
</evidence>
<dbReference type="EMBL" id="DUJU01000019">
    <property type="protein sequence ID" value="HIH92792.1"/>
    <property type="molecule type" value="Genomic_DNA"/>
</dbReference>
<evidence type="ECO:0000256" key="1">
    <source>
        <dbReference type="SAM" id="MobiDB-lite"/>
    </source>
</evidence>
<sequence length="244" mass="27094">MFSLNEQKAIELGESGEKAVREQNEYDALQYIEYLRELGKELFNGDFETDLKRVAISLRNIGNRAVQKQMETVASNAVEVIGTLADPSIEKNFSNALWSFSKAAQEIGKGASQAAMLESAGKAVKVLDMIGTGAVEKRMEVVTLWTTMSLEEIAYLAGQKQLEDLSNAAKDAREGIIKASEEAGFVPREQIEKYPQLISQTVSQFSDMQNLQPAGYGGNRPNEEFTEEEFFEEEAEEEGEGKEE</sequence>
<name>A0A832VXC7_9EURY</name>
<dbReference type="Proteomes" id="UP000600774">
    <property type="component" value="Unassembled WGS sequence"/>
</dbReference>
<organism evidence="2 3">
    <name type="scientific">Methanosarcina acetivorans</name>
    <dbReference type="NCBI Taxonomy" id="2214"/>
    <lineage>
        <taxon>Archaea</taxon>
        <taxon>Methanobacteriati</taxon>
        <taxon>Methanobacteriota</taxon>
        <taxon>Stenosarchaea group</taxon>
        <taxon>Methanomicrobia</taxon>
        <taxon>Methanosarcinales</taxon>
        <taxon>Methanosarcinaceae</taxon>
        <taxon>Methanosarcina</taxon>
    </lineage>
</organism>
<dbReference type="OMA" id="PNEEFTE"/>
<feature type="region of interest" description="Disordered" evidence="1">
    <location>
        <begin position="209"/>
        <end position="244"/>
    </location>
</feature>
<proteinExistence type="predicted"/>
<protein>
    <submittedName>
        <fullName evidence="2">Uncharacterized protein</fullName>
    </submittedName>
</protein>
<dbReference type="RefSeq" id="WP_011022925.1">
    <property type="nucleotide sequence ID" value="NZ_DUJU01000019.1"/>
</dbReference>
<reference evidence="2" key="1">
    <citation type="journal article" date="2020" name="bioRxiv">
        <title>A rank-normalized archaeal taxonomy based on genome phylogeny resolves widespread incomplete and uneven classifications.</title>
        <authorList>
            <person name="Rinke C."/>
            <person name="Chuvochina M."/>
            <person name="Mussig A.J."/>
            <person name="Chaumeil P.-A."/>
            <person name="Waite D.W."/>
            <person name="Whitman W.B."/>
            <person name="Parks D.H."/>
            <person name="Hugenholtz P."/>
        </authorList>
    </citation>
    <scope>NUCLEOTIDE SEQUENCE</scope>
    <source>
        <strain evidence="2">UBA8876</strain>
    </source>
</reference>
<evidence type="ECO:0000313" key="3">
    <source>
        <dbReference type="Proteomes" id="UP000600774"/>
    </source>
</evidence>
<dbReference type="AlphaFoldDB" id="A0A832VXC7"/>